<evidence type="ECO:0000313" key="3">
    <source>
        <dbReference type="Ensembl" id="ENSPMAP00000009712.1"/>
    </source>
</evidence>
<organism evidence="3">
    <name type="scientific">Petromyzon marinus</name>
    <name type="common">Sea lamprey</name>
    <dbReference type="NCBI Taxonomy" id="7757"/>
    <lineage>
        <taxon>Eukaryota</taxon>
        <taxon>Metazoa</taxon>
        <taxon>Chordata</taxon>
        <taxon>Craniata</taxon>
        <taxon>Vertebrata</taxon>
        <taxon>Cyclostomata</taxon>
        <taxon>Hyperoartia</taxon>
        <taxon>Petromyzontiformes</taxon>
        <taxon>Petromyzontidae</taxon>
        <taxon>Petromyzon</taxon>
    </lineage>
</organism>
<accession>S4RWX2</accession>
<reference evidence="3" key="1">
    <citation type="submission" date="2025-08" db="UniProtKB">
        <authorList>
            <consortium name="Ensembl"/>
        </authorList>
    </citation>
    <scope>IDENTIFICATION</scope>
</reference>
<feature type="domain" description="Phospholipid/glycerol acyltransferase" evidence="2">
    <location>
        <begin position="88"/>
        <end position="212"/>
    </location>
</feature>
<dbReference type="Ensembl" id="ENSPMAT00000009753.1">
    <property type="protein sequence ID" value="ENSPMAP00000009712.1"/>
    <property type="gene ID" value="ENSPMAG00000008817.1"/>
</dbReference>
<evidence type="ECO:0000259" key="2">
    <source>
        <dbReference type="Pfam" id="PF01553"/>
    </source>
</evidence>
<dbReference type="CDD" id="cd07987">
    <property type="entry name" value="LPLAT_MGAT-like"/>
    <property type="match status" value="1"/>
</dbReference>
<dbReference type="GO" id="GO:0016746">
    <property type="term" value="F:acyltransferase activity"/>
    <property type="evidence" value="ECO:0007669"/>
    <property type="project" value="InterPro"/>
</dbReference>
<dbReference type="GeneTree" id="ENSGT00390000011782"/>
<dbReference type="PANTHER" id="PTHR22753">
    <property type="entry name" value="TRANSMEMBRANE PROTEIN 68"/>
    <property type="match status" value="1"/>
</dbReference>
<dbReference type="GO" id="GO:0016020">
    <property type="term" value="C:membrane"/>
    <property type="evidence" value="ECO:0007669"/>
    <property type="project" value="TreeGrafter"/>
</dbReference>
<dbReference type="InterPro" id="IPR002123">
    <property type="entry name" value="Plipid/glycerol_acylTrfase"/>
</dbReference>
<feature type="transmembrane region" description="Helical" evidence="1">
    <location>
        <begin position="20"/>
        <end position="51"/>
    </location>
</feature>
<reference evidence="3" key="2">
    <citation type="submission" date="2025-09" db="UniProtKB">
        <authorList>
            <consortium name="Ensembl"/>
        </authorList>
    </citation>
    <scope>IDENTIFICATION</scope>
</reference>
<name>S4RWX2_PETMA</name>
<dbReference type="OMA" id="SYWNGAR"/>
<dbReference type="SUPFAM" id="SSF69593">
    <property type="entry name" value="Glycerol-3-phosphate (1)-acyltransferase"/>
    <property type="match status" value="1"/>
</dbReference>
<evidence type="ECO:0000256" key="1">
    <source>
        <dbReference type="SAM" id="Phobius"/>
    </source>
</evidence>
<protein>
    <submittedName>
        <fullName evidence="3">Transmembrane protein 68</fullName>
    </submittedName>
</protein>
<proteinExistence type="predicted"/>
<sequence>WPWWEELEEMPIVSDAAFLLWALASPLLLVFVLPLFILLFLYLSTLFLYLYGIKNIVRSSRSAGIWAEARRILASLWVKHAAFWHGYEVHGLEKVPDSGPALIVYYHGAIPIDYYYLLSSIILTKGRICYSVADHFLFKLPGFRLLLEVFRVIHGPKEQCVRVLRRGHLLAISPGGLREALFSDNAYRLLWGNRRGFAQVAIDAKAPIIPVFTQNLREGFRTLGSLCVFRWLYERCRLPVVPIYGGFPVKFRTYLGDPIPYDPGTDAAELAEKTKQAMQGLIEEHQDIPGNILHALAERLSGTPKVD</sequence>
<dbReference type="AlphaFoldDB" id="S4RWX2"/>
<keyword evidence="1" id="KW-1133">Transmembrane helix</keyword>
<dbReference type="HOGENOM" id="CLU_056812_1_0_1"/>
<keyword evidence="1" id="KW-0472">Membrane</keyword>
<dbReference type="STRING" id="7757.ENSPMAP00000009712"/>
<keyword evidence="1" id="KW-0812">Transmembrane</keyword>
<dbReference type="PANTHER" id="PTHR22753:SF14">
    <property type="entry name" value="MONOACYLGLYCEROL_DIACYLGLYCEROL O-ACYLTRANSFERASE"/>
    <property type="match status" value="1"/>
</dbReference>
<dbReference type="Pfam" id="PF01553">
    <property type="entry name" value="Acyltransferase"/>
    <property type="match status" value="1"/>
</dbReference>